<keyword evidence="4" id="KW-0804">Transcription</keyword>
<comment type="caution">
    <text evidence="7">The sequence shown here is derived from an EMBL/GenBank/DDBJ whole genome shotgun (WGS) entry which is preliminary data.</text>
</comment>
<dbReference type="SUPFAM" id="SSF88659">
    <property type="entry name" value="Sigma3 and sigma4 domains of RNA polymerase sigma factors"/>
    <property type="match status" value="1"/>
</dbReference>
<keyword evidence="2" id="KW-0805">Transcription regulation</keyword>
<dbReference type="Proteomes" id="UP000281474">
    <property type="component" value="Unassembled WGS sequence"/>
</dbReference>
<evidence type="ECO:0000313" key="8">
    <source>
        <dbReference type="Proteomes" id="UP000281474"/>
    </source>
</evidence>
<dbReference type="InterPro" id="IPR013325">
    <property type="entry name" value="RNA_pol_sigma_r2"/>
</dbReference>
<gene>
    <name evidence="7" type="ORF">D5018_00415</name>
</gene>
<dbReference type="PANTHER" id="PTHR43133:SF62">
    <property type="entry name" value="RNA POLYMERASE SIGMA FACTOR SIGZ"/>
    <property type="match status" value="1"/>
</dbReference>
<evidence type="ECO:0000256" key="1">
    <source>
        <dbReference type="ARBA" id="ARBA00010641"/>
    </source>
</evidence>
<dbReference type="CDD" id="cd06171">
    <property type="entry name" value="Sigma70_r4"/>
    <property type="match status" value="1"/>
</dbReference>
<comment type="similarity">
    <text evidence="1">Belongs to the sigma-70 factor family. ECF subfamily.</text>
</comment>
<dbReference type="PANTHER" id="PTHR43133">
    <property type="entry name" value="RNA POLYMERASE ECF-TYPE SIGMA FACTO"/>
    <property type="match status" value="1"/>
</dbReference>
<dbReference type="GO" id="GO:0003677">
    <property type="term" value="F:DNA binding"/>
    <property type="evidence" value="ECO:0007669"/>
    <property type="project" value="InterPro"/>
</dbReference>
<dbReference type="Gene3D" id="1.10.10.10">
    <property type="entry name" value="Winged helix-like DNA-binding domain superfamily/Winged helix DNA-binding domain"/>
    <property type="match status" value="1"/>
</dbReference>
<evidence type="ECO:0000259" key="6">
    <source>
        <dbReference type="Pfam" id="PF08281"/>
    </source>
</evidence>
<evidence type="ECO:0000313" key="7">
    <source>
        <dbReference type="EMBL" id="RLV61616.1"/>
    </source>
</evidence>
<dbReference type="InterPro" id="IPR036388">
    <property type="entry name" value="WH-like_DNA-bd_sf"/>
</dbReference>
<keyword evidence="3" id="KW-0731">Sigma factor</keyword>
<dbReference type="SUPFAM" id="SSF88946">
    <property type="entry name" value="Sigma2 domain of RNA polymerase sigma factors"/>
    <property type="match status" value="1"/>
</dbReference>
<evidence type="ECO:0000256" key="2">
    <source>
        <dbReference type="ARBA" id="ARBA00023015"/>
    </source>
</evidence>
<dbReference type="InterPro" id="IPR013249">
    <property type="entry name" value="RNA_pol_sigma70_r4_t2"/>
</dbReference>
<dbReference type="EMBL" id="QZEI01000001">
    <property type="protein sequence ID" value="RLV61616.1"/>
    <property type="molecule type" value="Genomic_DNA"/>
</dbReference>
<dbReference type="OrthoDB" id="9784272at2"/>
<feature type="domain" description="RNA polymerase sigma-70 region 2" evidence="5">
    <location>
        <begin position="48"/>
        <end position="114"/>
    </location>
</feature>
<reference evidence="7 8" key="1">
    <citation type="submission" date="2018-09" db="EMBL/GenBank/DDBJ databases">
        <title>Phylogeny of the Shewanellaceae, and recommendation for two new genera, Pseudoshewanella and Parashewanella.</title>
        <authorList>
            <person name="Wang G."/>
        </authorList>
    </citation>
    <scope>NUCLEOTIDE SEQUENCE [LARGE SCALE GENOMIC DNA]</scope>
    <source>
        <strain evidence="7 8">C51</strain>
    </source>
</reference>
<feature type="domain" description="RNA polymerase sigma factor 70 region 4 type 2" evidence="6">
    <location>
        <begin position="148"/>
        <end position="198"/>
    </location>
</feature>
<proteinExistence type="inferred from homology"/>
<protein>
    <submittedName>
        <fullName evidence="7">Sigma-70 family RNA polymerase sigma factor</fullName>
    </submittedName>
</protein>
<keyword evidence="8" id="KW-1185">Reference proteome</keyword>
<dbReference type="InterPro" id="IPR014284">
    <property type="entry name" value="RNA_pol_sigma-70_dom"/>
</dbReference>
<dbReference type="Pfam" id="PF08281">
    <property type="entry name" value="Sigma70_r4_2"/>
    <property type="match status" value="1"/>
</dbReference>
<dbReference type="GO" id="GO:0006352">
    <property type="term" value="P:DNA-templated transcription initiation"/>
    <property type="evidence" value="ECO:0007669"/>
    <property type="project" value="InterPro"/>
</dbReference>
<dbReference type="Pfam" id="PF04542">
    <property type="entry name" value="Sigma70_r2"/>
    <property type="match status" value="1"/>
</dbReference>
<dbReference type="InterPro" id="IPR007627">
    <property type="entry name" value="RNA_pol_sigma70_r2"/>
</dbReference>
<evidence type="ECO:0000256" key="4">
    <source>
        <dbReference type="ARBA" id="ARBA00023163"/>
    </source>
</evidence>
<sequence length="205" mass="23190">MATATRLFANTHEYAKALPMTLKSPPQDLEQLLLDVALKRDKNAFSQLFKLFAPKIKHHAQSKLGSQDAANDIVQETMTNVWRKAHLFNPNKGAVNTWVYTIMRNVTFDALRKIQSNREDVVSEDIWPLIDIETVKPMEEDHLSTNLLMKHINELSPEQQAVVKGIYFSGISQEQLAIHLDLPLGTVKSRLRLAMAKLKAIGAHL</sequence>
<accession>A0A3L8Q1T1</accession>
<dbReference type="GO" id="GO:0016987">
    <property type="term" value="F:sigma factor activity"/>
    <property type="evidence" value="ECO:0007669"/>
    <property type="project" value="UniProtKB-KW"/>
</dbReference>
<dbReference type="AlphaFoldDB" id="A0A3L8Q1T1"/>
<dbReference type="RefSeq" id="WP_121837015.1">
    <property type="nucleotide sequence ID" value="NZ_ML014753.1"/>
</dbReference>
<dbReference type="Gene3D" id="1.10.1740.10">
    <property type="match status" value="1"/>
</dbReference>
<dbReference type="InterPro" id="IPR013324">
    <property type="entry name" value="RNA_pol_sigma_r3/r4-like"/>
</dbReference>
<evidence type="ECO:0000256" key="3">
    <source>
        <dbReference type="ARBA" id="ARBA00023082"/>
    </source>
</evidence>
<name>A0A3L8Q1T1_9GAMM</name>
<dbReference type="NCBIfam" id="TIGR02937">
    <property type="entry name" value="sigma70-ECF"/>
    <property type="match status" value="1"/>
</dbReference>
<organism evidence="7 8">
    <name type="scientific">Parashewanella curva</name>
    <dbReference type="NCBI Taxonomy" id="2338552"/>
    <lineage>
        <taxon>Bacteria</taxon>
        <taxon>Pseudomonadati</taxon>
        <taxon>Pseudomonadota</taxon>
        <taxon>Gammaproteobacteria</taxon>
        <taxon>Alteromonadales</taxon>
        <taxon>Shewanellaceae</taxon>
        <taxon>Parashewanella</taxon>
    </lineage>
</organism>
<dbReference type="InterPro" id="IPR039425">
    <property type="entry name" value="RNA_pol_sigma-70-like"/>
</dbReference>
<evidence type="ECO:0000259" key="5">
    <source>
        <dbReference type="Pfam" id="PF04542"/>
    </source>
</evidence>